<protein>
    <recommendedName>
        <fullName evidence="2">Methyltransferase type 11 domain-containing protein</fullName>
    </recommendedName>
</protein>
<feature type="non-terminal residue" evidence="1">
    <location>
        <position position="1"/>
    </location>
</feature>
<organism evidence="1">
    <name type="scientific">marine metagenome</name>
    <dbReference type="NCBI Taxonomy" id="408172"/>
    <lineage>
        <taxon>unclassified sequences</taxon>
        <taxon>metagenomes</taxon>
        <taxon>ecological metagenomes</taxon>
    </lineage>
</organism>
<dbReference type="InterPro" id="IPR029063">
    <property type="entry name" value="SAM-dependent_MTases_sf"/>
</dbReference>
<reference evidence="1" key="1">
    <citation type="submission" date="2018-05" db="EMBL/GenBank/DDBJ databases">
        <authorList>
            <person name="Lanie J.A."/>
            <person name="Ng W.-L."/>
            <person name="Kazmierczak K.M."/>
            <person name="Andrzejewski T.M."/>
            <person name="Davidsen T.M."/>
            <person name="Wayne K.J."/>
            <person name="Tettelin H."/>
            <person name="Glass J.I."/>
            <person name="Rusch D."/>
            <person name="Podicherti R."/>
            <person name="Tsui H.-C.T."/>
            <person name="Winkler M.E."/>
        </authorList>
    </citation>
    <scope>NUCLEOTIDE SEQUENCE</scope>
</reference>
<dbReference type="EMBL" id="UINC01192693">
    <property type="protein sequence ID" value="SVE07961.1"/>
    <property type="molecule type" value="Genomic_DNA"/>
</dbReference>
<evidence type="ECO:0000313" key="1">
    <source>
        <dbReference type="EMBL" id="SVE07961.1"/>
    </source>
</evidence>
<proteinExistence type="predicted"/>
<evidence type="ECO:0008006" key="2">
    <source>
        <dbReference type="Google" id="ProtNLM"/>
    </source>
</evidence>
<accession>A0A383AK61</accession>
<dbReference type="SUPFAM" id="SSF53335">
    <property type="entry name" value="S-adenosyl-L-methionine-dependent methyltransferases"/>
    <property type="match status" value="1"/>
</dbReference>
<dbReference type="AlphaFoldDB" id="A0A383AK61"/>
<name>A0A383AK61_9ZZZZ</name>
<sequence length="135" mass="14866">RASDLPALVRAALDALAPGGVLFATTPVASGFEIQSLWDRSPGVLPPDRLNLPTVNGLLQMFAGSPWQVLELSTPGMFDVEIVRRAIADSPDSTWPRVLRALVESADSEDRRRLTEYLQSRRLASFARLVVRRVN</sequence>
<gene>
    <name evidence="1" type="ORF">METZ01_LOCUS460815</name>
</gene>